<accession>A0A2U1NXV6</accession>
<gene>
    <name evidence="1" type="ORF">CTI12_AA213780</name>
</gene>
<organism evidence="1 2">
    <name type="scientific">Artemisia annua</name>
    <name type="common">Sweet wormwood</name>
    <dbReference type="NCBI Taxonomy" id="35608"/>
    <lineage>
        <taxon>Eukaryota</taxon>
        <taxon>Viridiplantae</taxon>
        <taxon>Streptophyta</taxon>
        <taxon>Embryophyta</taxon>
        <taxon>Tracheophyta</taxon>
        <taxon>Spermatophyta</taxon>
        <taxon>Magnoliopsida</taxon>
        <taxon>eudicotyledons</taxon>
        <taxon>Gunneridae</taxon>
        <taxon>Pentapetalae</taxon>
        <taxon>asterids</taxon>
        <taxon>campanulids</taxon>
        <taxon>Asterales</taxon>
        <taxon>Asteraceae</taxon>
        <taxon>Asteroideae</taxon>
        <taxon>Anthemideae</taxon>
        <taxon>Artemisiinae</taxon>
        <taxon>Artemisia</taxon>
    </lineage>
</organism>
<dbReference type="AlphaFoldDB" id="A0A2U1NXV6"/>
<evidence type="ECO:0000313" key="1">
    <source>
        <dbReference type="EMBL" id="PWA78353.1"/>
    </source>
</evidence>
<protein>
    <submittedName>
        <fullName evidence="1">Uncharacterized protein</fullName>
    </submittedName>
</protein>
<dbReference type="STRING" id="35608.A0A2U1NXV6"/>
<sequence length="159" mass="17839">MAIVSEGLRTVKLLRLKKAFTLLESTTINEAYRRMDVRKVDVLLLRLKGITLLTTRVIACELDIENTPVSAIMTSCIEESLHALYIKPSIMPEDSHTRLTTGDDISSPGTGREAYVTEALWDDLKKVKSSWFKNFNVGRGVQFSVDELCAKLDCLGYPQ</sequence>
<reference evidence="1 2" key="1">
    <citation type="journal article" date="2018" name="Mol. Plant">
        <title>The genome of Artemisia annua provides insight into the evolution of Asteraceae family and artemisinin biosynthesis.</title>
        <authorList>
            <person name="Shen Q."/>
            <person name="Zhang L."/>
            <person name="Liao Z."/>
            <person name="Wang S."/>
            <person name="Yan T."/>
            <person name="Shi P."/>
            <person name="Liu M."/>
            <person name="Fu X."/>
            <person name="Pan Q."/>
            <person name="Wang Y."/>
            <person name="Lv Z."/>
            <person name="Lu X."/>
            <person name="Zhang F."/>
            <person name="Jiang W."/>
            <person name="Ma Y."/>
            <person name="Chen M."/>
            <person name="Hao X."/>
            <person name="Li L."/>
            <person name="Tang Y."/>
            <person name="Lv G."/>
            <person name="Zhou Y."/>
            <person name="Sun X."/>
            <person name="Brodelius P.E."/>
            <person name="Rose J.K.C."/>
            <person name="Tang K."/>
        </authorList>
    </citation>
    <scope>NUCLEOTIDE SEQUENCE [LARGE SCALE GENOMIC DNA]</scope>
    <source>
        <strain evidence="2">cv. Huhao1</strain>
        <tissue evidence="1">Leaf</tissue>
    </source>
</reference>
<dbReference type="OrthoDB" id="27832at2759"/>
<comment type="caution">
    <text evidence="1">The sequence shown here is derived from an EMBL/GenBank/DDBJ whole genome shotgun (WGS) entry which is preliminary data.</text>
</comment>
<keyword evidence="2" id="KW-1185">Reference proteome</keyword>
<evidence type="ECO:0000313" key="2">
    <source>
        <dbReference type="Proteomes" id="UP000245207"/>
    </source>
</evidence>
<dbReference type="Proteomes" id="UP000245207">
    <property type="component" value="Unassembled WGS sequence"/>
</dbReference>
<proteinExistence type="predicted"/>
<dbReference type="EMBL" id="PKPP01001999">
    <property type="protein sequence ID" value="PWA78353.1"/>
    <property type="molecule type" value="Genomic_DNA"/>
</dbReference>
<name>A0A2U1NXV6_ARTAN</name>